<feature type="domain" description="Nucleotidyl transferase" evidence="7">
    <location>
        <begin position="2"/>
        <end position="250"/>
    </location>
</feature>
<sequence>MKAIIPAAGLGTRFLPATKAQPKEMLPVYDKPTIQYVVEEAVASGIGDIIIVTGRHKRSIEDHFDKYYELEYNLQKAGKDRDLKKIRRITELADICYVRQKDKNGLGAAIKCGERHLGDEPFAVLLGDSITKGPIPCTKQLIDVYNKYNASAISLEAVPQEKVERYGIIKGNEVEKDIYKIEELVEKPPMDKAPSNLAIMGRYVLTPDIFDKIEETGPGVGGEIQLTDALQKLDSIYGVTFKGKTYDIGNRLEWLKTSIEFALDDNEFKDDLVNYMKSYI</sequence>
<dbReference type="OrthoDB" id="15372at2157"/>
<dbReference type="EMBL" id="MZGS01000014">
    <property type="protein sequence ID" value="PWB88074.1"/>
    <property type="molecule type" value="Genomic_DNA"/>
</dbReference>
<organism evidence="8 9">
    <name type="scientific">Methanobrevibacter thaueri</name>
    <dbReference type="NCBI Taxonomy" id="190975"/>
    <lineage>
        <taxon>Archaea</taxon>
        <taxon>Methanobacteriati</taxon>
        <taxon>Methanobacteriota</taxon>
        <taxon>Methanomada group</taxon>
        <taxon>Methanobacteria</taxon>
        <taxon>Methanobacteriales</taxon>
        <taxon>Methanobacteriaceae</taxon>
        <taxon>Methanobrevibacter</taxon>
    </lineage>
</organism>
<evidence type="ECO:0000256" key="4">
    <source>
        <dbReference type="ARBA" id="ARBA00022695"/>
    </source>
</evidence>
<evidence type="ECO:0000256" key="3">
    <source>
        <dbReference type="ARBA" id="ARBA00022679"/>
    </source>
</evidence>
<dbReference type="EC" id="2.7.7.9" evidence="2 6"/>
<reference evidence="8 9" key="1">
    <citation type="submission" date="2017-03" db="EMBL/GenBank/DDBJ databases">
        <title>Genome sequence of Methanobrevibacter thaueri.</title>
        <authorList>
            <person name="Poehlein A."/>
            <person name="Seedorf H."/>
            <person name="Daniel R."/>
        </authorList>
    </citation>
    <scope>NUCLEOTIDE SEQUENCE [LARGE SCALE GENOMIC DNA]</scope>
    <source>
        <strain evidence="8 9">DSM 11995</strain>
    </source>
</reference>
<dbReference type="GO" id="GO:0006011">
    <property type="term" value="P:UDP-alpha-D-glucose metabolic process"/>
    <property type="evidence" value="ECO:0007669"/>
    <property type="project" value="InterPro"/>
</dbReference>
<keyword evidence="3 6" id="KW-0808">Transferase</keyword>
<comment type="catalytic activity">
    <reaction evidence="5 6">
        <text>alpha-D-glucose 1-phosphate + UTP + H(+) = UDP-alpha-D-glucose + diphosphate</text>
        <dbReference type="Rhea" id="RHEA:19889"/>
        <dbReference type="ChEBI" id="CHEBI:15378"/>
        <dbReference type="ChEBI" id="CHEBI:33019"/>
        <dbReference type="ChEBI" id="CHEBI:46398"/>
        <dbReference type="ChEBI" id="CHEBI:58601"/>
        <dbReference type="ChEBI" id="CHEBI:58885"/>
        <dbReference type="EC" id="2.7.7.9"/>
    </reaction>
</comment>
<name>A0A315XQ76_9EURY</name>
<protein>
    <recommendedName>
        <fullName evidence="2 6">UTP--glucose-1-phosphate uridylyltransferase</fullName>
        <ecNumber evidence="2 6">2.7.7.9</ecNumber>
    </recommendedName>
    <alternativeName>
        <fullName evidence="6">UDP-glucose pyrophosphorylase</fullName>
    </alternativeName>
</protein>
<accession>A0A315XQ76</accession>
<proteinExistence type="inferred from homology"/>
<evidence type="ECO:0000256" key="2">
    <source>
        <dbReference type="ARBA" id="ARBA00012415"/>
    </source>
</evidence>
<dbReference type="GO" id="GO:0003983">
    <property type="term" value="F:UTP:glucose-1-phosphate uridylyltransferase activity"/>
    <property type="evidence" value="ECO:0007669"/>
    <property type="project" value="UniProtKB-EC"/>
</dbReference>
<comment type="caution">
    <text evidence="8">The sequence shown here is derived from an EMBL/GenBank/DDBJ whole genome shotgun (WGS) entry which is preliminary data.</text>
</comment>
<dbReference type="InterPro" id="IPR005835">
    <property type="entry name" value="NTP_transferase_dom"/>
</dbReference>
<keyword evidence="9" id="KW-1185">Reference proteome</keyword>
<dbReference type="CDD" id="cd02541">
    <property type="entry name" value="UGPase_prokaryotic"/>
    <property type="match status" value="1"/>
</dbReference>
<evidence type="ECO:0000256" key="5">
    <source>
        <dbReference type="ARBA" id="ARBA00048128"/>
    </source>
</evidence>
<dbReference type="InterPro" id="IPR005771">
    <property type="entry name" value="GalU_uridylyltTrfase_bac/arc"/>
</dbReference>
<evidence type="ECO:0000313" key="9">
    <source>
        <dbReference type="Proteomes" id="UP000251717"/>
    </source>
</evidence>
<evidence type="ECO:0000259" key="7">
    <source>
        <dbReference type="Pfam" id="PF00483"/>
    </source>
</evidence>
<comment type="similarity">
    <text evidence="1 6">Belongs to the UDPGP type 2 family.</text>
</comment>
<dbReference type="AlphaFoldDB" id="A0A315XQ76"/>
<gene>
    <name evidence="8" type="primary">gtaB_1</name>
    <name evidence="8" type="ORF">MBBTH_02180</name>
</gene>
<keyword evidence="4 6" id="KW-0548">Nucleotidyltransferase</keyword>
<dbReference type="Gene3D" id="3.90.550.10">
    <property type="entry name" value="Spore Coat Polysaccharide Biosynthesis Protein SpsA, Chain A"/>
    <property type="match status" value="1"/>
</dbReference>
<dbReference type="NCBIfam" id="TIGR01099">
    <property type="entry name" value="galU"/>
    <property type="match status" value="1"/>
</dbReference>
<dbReference type="SUPFAM" id="SSF53448">
    <property type="entry name" value="Nucleotide-diphospho-sugar transferases"/>
    <property type="match status" value="1"/>
</dbReference>
<dbReference type="PANTHER" id="PTHR43197">
    <property type="entry name" value="UTP--GLUCOSE-1-PHOSPHATE URIDYLYLTRANSFERASE"/>
    <property type="match status" value="1"/>
</dbReference>
<evidence type="ECO:0000256" key="6">
    <source>
        <dbReference type="RuleBase" id="RU361259"/>
    </source>
</evidence>
<dbReference type="Proteomes" id="UP000251717">
    <property type="component" value="Unassembled WGS sequence"/>
</dbReference>
<dbReference type="InterPro" id="IPR029044">
    <property type="entry name" value="Nucleotide-diphossugar_trans"/>
</dbReference>
<dbReference type="PANTHER" id="PTHR43197:SF1">
    <property type="entry name" value="UTP--GLUCOSE-1-PHOSPHATE URIDYLYLTRANSFERASE"/>
    <property type="match status" value="1"/>
</dbReference>
<evidence type="ECO:0000313" key="8">
    <source>
        <dbReference type="EMBL" id="PWB88074.1"/>
    </source>
</evidence>
<dbReference type="RefSeq" id="WP_116591210.1">
    <property type="nucleotide sequence ID" value="NZ_MZGS01000014.1"/>
</dbReference>
<dbReference type="Pfam" id="PF00483">
    <property type="entry name" value="NTP_transferase"/>
    <property type="match status" value="1"/>
</dbReference>
<evidence type="ECO:0000256" key="1">
    <source>
        <dbReference type="ARBA" id="ARBA00006890"/>
    </source>
</evidence>